<feature type="compositionally biased region" description="Basic and acidic residues" evidence="1">
    <location>
        <begin position="553"/>
        <end position="568"/>
    </location>
</feature>
<name>A0A8H5FAC1_9AGAR</name>
<feature type="compositionally biased region" description="Polar residues" evidence="1">
    <location>
        <begin position="134"/>
        <end position="148"/>
    </location>
</feature>
<feature type="region of interest" description="Disordered" evidence="1">
    <location>
        <begin position="134"/>
        <end position="168"/>
    </location>
</feature>
<feature type="compositionally biased region" description="Basic and acidic residues" evidence="1">
    <location>
        <begin position="192"/>
        <end position="206"/>
    </location>
</feature>
<organism evidence="2 3">
    <name type="scientific">Psilocybe cf. subviscida</name>
    <dbReference type="NCBI Taxonomy" id="2480587"/>
    <lineage>
        <taxon>Eukaryota</taxon>
        <taxon>Fungi</taxon>
        <taxon>Dikarya</taxon>
        <taxon>Basidiomycota</taxon>
        <taxon>Agaricomycotina</taxon>
        <taxon>Agaricomycetes</taxon>
        <taxon>Agaricomycetidae</taxon>
        <taxon>Agaricales</taxon>
        <taxon>Agaricineae</taxon>
        <taxon>Strophariaceae</taxon>
        <taxon>Psilocybe</taxon>
    </lineage>
</organism>
<feature type="region of interest" description="Disordered" evidence="1">
    <location>
        <begin position="303"/>
        <end position="349"/>
    </location>
</feature>
<feature type="compositionally biased region" description="Polar residues" evidence="1">
    <location>
        <begin position="316"/>
        <end position="338"/>
    </location>
</feature>
<feature type="compositionally biased region" description="Polar residues" evidence="1">
    <location>
        <begin position="483"/>
        <end position="500"/>
    </location>
</feature>
<feature type="region of interest" description="Disordered" evidence="1">
    <location>
        <begin position="1"/>
        <end position="22"/>
    </location>
</feature>
<dbReference type="EMBL" id="JAACJJ010000002">
    <property type="protein sequence ID" value="KAF5329337.1"/>
    <property type="molecule type" value="Genomic_DNA"/>
</dbReference>
<dbReference type="AlphaFoldDB" id="A0A8H5FAC1"/>
<feature type="compositionally biased region" description="Polar residues" evidence="1">
    <location>
        <begin position="207"/>
        <end position="219"/>
    </location>
</feature>
<sequence>MPRGNASQASLPTTGDNGSTNSFAIPAELRLTCTITDATAQDRLPPFRTLLESLSSPCTLSYRISESPRTGNPVTCTSSSPRTLSLSISGSSGEPSSSGTHPDIDEFETDEDASLERTTNQVAQWIEQYHAISHTSPDGVNSPSLSDSLNDRYDTVSPPNQSYQTPGRIGASADLASEYTNTIPHRPPSSEGHLEGDKTFTVDHHSSANNKSRPTSAPGSQDKRTRGPLTTLSDPSKGLAIVAVSPSQNSSRQIAPPGPQSSLGSSSSVWVRSLPQMRCTCSMCQGSESPMTYRVVDASGVQTRATDSVPAEKATQRPSPEIETTSQSESGSLVSAPTSEAPGHDVGITNLVPASTFNFTSGSAPRGRPPRAPNSDQFHFFWMNPFKPLVWQQGYVPPGENQKDQQKRQGPRGAKRHSPSAQSQQATRKKHHNDRSLMSNSSEKRTSAQKTAEFKFWVPKHKDTQKRLTRPNVTETERWYSEADSNTLSRTGTATSQQKNNDPETNHAGDLSGLPWYAVSRPSDVYMVVNSKPVVDDENNVAESAADLGLSDRASKGEVTTDERREEQQAGGVQLEDTPKNAGKETGNQEGRSDSDIASNDLPWYARRRPTDVYITVD</sequence>
<feature type="region of interest" description="Disordered" evidence="1">
    <location>
        <begin position="62"/>
        <end position="117"/>
    </location>
</feature>
<keyword evidence="3" id="KW-1185">Reference proteome</keyword>
<proteinExistence type="predicted"/>
<feature type="compositionally biased region" description="Polar residues" evidence="1">
    <location>
        <begin position="62"/>
        <end position="76"/>
    </location>
</feature>
<dbReference type="OrthoDB" id="432970at2759"/>
<comment type="caution">
    <text evidence="2">The sequence shown here is derived from an EMBL/GenBank/DDBJ whole genome shotgun (WGS) entry which is preliminary data.</text>
</comment>
<feature type="region of interest" description="Disordered" evidence="1">
    <location>
        <begin position="180"/>
        <end position="267"/>
    </location>
</feature>
<dbReference type="Proteomes" id="UP000567179">
    <property type="component" value="Unassembled WGS sequence"/>
</dbReference>
<gene>
    <name evidence="2" type="ORF">D9619_009279</name>
</gene>
<feature type="compositionally biased region" description="Basic residues" evidence="1">
    <location>
        <begin position="409"/>
        <end position="418"/>
    </location>
</feature>
<accession>A0A8H5FAC1</accession>
<evidence type="ECO:0000256" key="1">
    <source>
        <dbReference type="SAM" id="MobiDB-lite"/>
    </source>
</evidence>
<reference evidence="2 3" key="1">
    <citation type="journal article" date="2020" name="ISME J.">
        <title>Uncovering the hidden diversity of litter-decomposition mechanisms in mushroom-forming fungi.</title>
        <authorList>
            <person name="Floudas D."/>
            <person name="Bentzer J."/>
            <person name="Ahren D."/>
            <person name="Johansson T."/>
            <person name="Persson P."/>
            <person name="Tunlid A."/>
        </authorList>
    </citation>
    <scope>NUCLEOTIDE SEQUENCE [LARGE SCALE GENOMIC DNA]</scope>
    <source>
        <strain evidence="2 3">CBS 101986</strain>
    </source>
</reference>
<evidence type="ECO:0000313" key="2">
    <source>
        <dbReference type="EMBL" id="KAF5329337.1"/>
    </source>
</evidence>
<feature type="region of interest" description="Disordered" evidence="1">
    <location>
        <begin position="544"/>
        <end position="618"/>
    </location>
</feature>
<protein>
    <submittedName>
        <fullName evidence="2">Uncharacterized protein</fullName>
    </submittedName>
</protein>
<feature type="region of interest" description="Disordered" evidence="1">
    <location>
        <begin position="393"/>
        <end position="513"/>
    </location>
</feature>
<evidence type="ECO:0000313" key="3">
    <source>
        <dbReference type="Proteomes" id="UP000567179"/>
    </source>
</evidence>
<feature type="compositionally biased region" description="Low complexity" evidence="1">
    <location>
        <begin position="77"/>
        <end position="100"/>
    </location>
</feature>